<dbReference type="EMBL" id="RAHG01000009">
    <property type="protein sequence ID" value="RJT11151.1"/>
    <property type="molecule type" value="Genomic_DNA"/>
</dbReference>
<dbReference type="InterPro" id="IPR005119">
    <property type="entry name" value="LysR_subst-bd"/>
</dbReference>
<dbReference type="InterPro" id="IPR000847">
    <property type="entry name" value="LysR_HTH_N"/>
</dbReference>
<keyword evidence="4" id="KW-0804">Transcription</keyword>
<evidence type="ECO:0000256" key="3">
    <source>
        <dbReference type="ARBA" id="ARBA00023125"/>
    </source>
</evidence>
<keyword evidence="2" id="KW-0805">Transcription regulation</keyword>
<dbReference type="Pfam" id="PF03466">
    <property type="entry name" value="LysR_substrate"/>
    <property type="match status" value="1"/>
</dbReference>
<dbReference type="SUPFAM" id="SSF46785">
    <property type="entry name" value="Winged helix' DNA-binding domain"/>
    <property type="match status" value="1"/>
</dbReference>
<dbReference type="SUPFAM" id="SSF53850">
    <property type="entry name" value="Periplasmic binding protein-like II"/>
    <property type="match status" value="1"/>
</dbReference>
<evidence type="ECO:0000313" key="6">
    <source>
        <dbReference type="EMBL" id="RJT11151.1"/>
    </source>
</evidence>
<organism evidence="6 7">
    <name type="scientific">Rahnella inusitata</name>
    <dbReference type="NCBI Taxonomy" id="58169"/>
    <lineage>
        <taxon>Bacteria</taxon>
        <taxon>Pseudomonadati</taxon>
        <taxon>Pseudomonadota</taxon>
        <taxon>Gammaproteobacteria</taxon>
        <taxon>Enterobacterales</taxon>
        <taxon>Yersiniaceae</taxon>
        <taxon>Rahnella</taxon>
    </lineage>
</organism>
<sequence length="294" mass="32373">MDFKHLRYFVTLAEELHMGRAAEMLLIAQPALSQQIKALEERLDVRLFVRANRRLTLTQAGVAFEQKARLALQIAESGVREAQRTARGEQGTVAMGHVASAMLNGLLPERLNQFHRIAPRVTIGLSPYPVDAMFKALADEILDVAIVRAPYGLLPDGLEQQLFSREPLLIALHHLHPLAAESRLPLEALAQDEWLLMDDKPGIGLGQEVQDACAQAGFTPQVAQQVRDVASIVSLAAAGLGVGLVPASVSVIQLPGVRFIVPQNTLKESELWLVYRRFEHSPAVKKLLSVLMKR</sequence>
<dbReference type="PANTHER" id="PTHR30346:SF17">
    <property type="entry name" value="LYSR FAMILY TRANSCRIPTIONAL REGULATOR"/>
    <property type="match status" value="1"/>
</dbReference>
<keyword evidence="7" id="KW-1185">Reference proteome</keyword>
<evidence type="ECO:0000256" key="4">
    <source>
        <dbReference type="ARBA" id="ARBA00023163"/>
    </source>
</evidence>
<evidence type="ECO:0000259" key="5">
    <source>
        <dbReference type="PROSITE" id="PS50931"/>
    </source>
</evidence>
<dbReference type="Gene3D" id="3.40.190.10">
    <property type="entry name" value="Periplasmic binding protein-like II"/>
    <property type="match status" value="2"/>
</dbReference>
<feature type="domain" description="HTH lysR-type" evidence="5">
    <location>
        <begin position="1"/>
        <end position="58"/>
    </location>
</feature>
<gene>
    <name evidence="6" type="ORF">D5396_17305</name>
</gene>
<dbReference type="Proteomes" id="UP000284119">
    <property type="component" value="Unassembled WGS sequence"/>
</dbReference>
<evidence type="ECO:0000256" key="1">
    <source>
        <dbReference type="ARBA" id="ARBA00009437"/>
    </source>
</evidence>
<comment type="similarity">
    <text evidence="1">Belongs to the LysR transcriptional regulatory family.</text>
</comment>
<dbReference type="InterPro" id="IPR036388">
    <property type="entry name" value="WH-like_DNA-bd_sf"/>
</dbReference>
<comment type="caution">
    <text evidence="6">The sequence shown here is derived from an EMBL/GenBank/DDBJ whole genome shotgun (WGS) entry which is preliminary data.</text>
</comment>
<protein>
    <submittedName>
        <fullName evidence="6">LysR family transcriptional regulator</fullName>
    </submittedName>
</protein>
<dbReference type="PRINTS" id="PR00039">
    <property type="entry name" value="HTHLYSR"/>
</dbReference>
<reference evidence="6 7" key="1">
    <citation type="submission" date="2018-09" db="EMBL/GenBank/DDBJ databases">
        <authorList>
            <person name="Le Fleche-Mateos A."/>
        </authorList>
    </citation>
    <scope>NUCLEOTIDE SEQUENCE [LARGE SCALE GENOMIC DNA]</scope>
    <source>
        <strain evidence="6 7">DSM 30078</strain>
    </source>
</reference>
<keyword evidence="3" id="KW-0238">DNA-binding</keyword>
<evidence type="ECO:0000313" key="7">
    <source>
        <dbReference type="Proteomes" id="UP000284119"/>
    </source>
</evidence>
<evidence type="ECO:0000256" key="2">
    <source>
        <dbReference type="ARBA" id="ARBA00023015"/>
    </source>
</evidence>
<name>A0ABX9NZM0_9GAMM</name>
<dbReference type="PANTHER" id="PTHR30346">
    <property type="entry name" value="TRANSCRIPTIONAL DUAL REGULATOR HCAR-RELATED"/>
    <property type="match status" value="1"/>
</dbReference>
<dbReference type="Gene3D" id="1.10.10.10">
    <property type="entry name" value="Winged helix-like DNA-binding domain superfamily/Winged helix DNA-binding domain"/>
    <property type="match status" value="1"/>
</dbReference>
<accession>A0ABX9NZM0</accession>
<dbReference type="InterPro" id="IPR036390">
    <property type="entry name" value="WH_DNA-bd_sf"/>
</dbReference>
<dbReference type="PROSITE" id="PS50931">
    <property type="entry name" value="HTH_LYSR"/>
    <property type="match status" value="1"/>
</dbReference>
<dbReference type="Pfam" id="PF00126">
    <property type="entry name" value="HTH_1"/>
    <property type="match status" value="1"/>
</dbReference>
<dbReference type="CDD" id="cd08414">
    <property type="entry name" value="PBP2_LTTR_aromatics_like"/>
    <property type="match status" value="1"/>
</dbReference>
<dbReference type="RefSeq" id="WP_112164738.1">
    <property type="nucleotide sequence ID" value="NZ_JYDE01000007.1"/>
</dbReference>
<proteinExistence type="inferred from homology"/>